<dbReference type="EMBL" id="CP006650">
    <property type="protein sequence ID" value="AGT07820.1"/>
    <property type="molecule type" value="Genomic_DNA"/>
</dbReference>
<keyword evidence="2" id="KW-1185">Reference proteome</keyword>
<organism evidence="1 2">
    <name type="scientific">Paracoccus aminophilus JCM 7686</name>
    <dbReference type="NCBI Taxonomy" id="1367847"/>
    <lineage>
        <taxon>Bacteria</taxon>
        <taxon>Pseudomonadati</taxon>
        <taxon>Pseudomonadota</taxon>
        <taxon>Alphaproteobacteria</taxon>
        <taxon>Rhodobacterales</taxon>
        <taxon>Paracoccaceae</taxon>
        <taxon>Paracoccus</taxon>
    </lineage>
</organism>
<protein>
    <submittedName>
        <fullName evidence="1">Uncharacterized protein</fullName>
    </submittedName>
</protein>
<dbReference type="KEGG" id="pami:JCM7686_0711"/>
<dbReference type="Proteomes" id="UP000015480">
    <property type="component" value="Chromosome"/>
</dbReference>
<name>S5XWM6_PARAH</name>
<reference evidence="1 2" key="1">
    <citation type="journal article" date="2014" name="BMC Genomics">
        <title>Architecture and functions of a multipartite genome of the methylotrophic bacterium Paracoccus aminophilus JCM 7686, containing primary and secondary chromids.</title>
        <authorList>
            <person name="Dziewit L."/>
            <person name="Czarnecki J."/>
            <person name="Wibberg D."/>
            <person name="Radlinska M."/>
            <person name="Mrozek P."/>
            <person name="Szymczak M."/>
            <person name="Schluter A."/>
            <person name="Puhler A."/>
            <person name="Bartosik D."/>
        </authorList>
    </citation>
    <scope>NUCLEOTIDE SEQUENCE [LARGE SCALE GENOMIC DNA]</scope>
    <source>
        <strain evidence="1">JCM 7686</strain>
    </source>
</reference>
<dbReference type="STRING" id="1367847.JCM7686_0711"/>
<evidence type="ECO:0000313" key="1">
    <source>
        <dbReference type="EMBL" id="AGT07820.1"/>
    </source>
</evidence>
<dbReference type="HOGENOM" id="CLU_205353_0_0_5"/>
<dbReference type="eggNOG" id="ENOG5030ZF8">
    <property type="taxonomic scope" value="Bacteria"/>
</dbReference>
<proteinExistence type="predicted"/>
<dbReference type="PATRIC" id="fig|1367847.3.peg.662"/>
<dbReference type="AlphaFoldDB" id="S5XWM6"/>
<sequence length="53" mass="5906">MGAGNPMTNAIAFTLALFIVLLFVVDAVFLGGHMPLFLGRQFSDLIEFLSFWR</sequence>
<accession>S5XWM6</accession>
<evidence type="ECO:0000313" key="2">
    <source>
        <dbReference type="Proteomes" id="UP000015480"/>
    </source>
</evidence>
<gene>
    <name evidence="1" type="ORF">JCM7686_0711</name>
</gene>